<proteinExistence type="predicted"/>
<feature type="region of interest" description="Disordered" evidence="1">
    <location>
        <begin position="56"/>
        <end position="78"/>
    </location>
</feature>
<sequence>MKGIGQNDDEIGLQDILAPMELNFEDELNQQEQQQARIHVCRQNCHQRYVARNLHQGRTTPSQQIHEQHHIEQLPKAPHAKPCIAAQVDTLLIVPNGTSRQASFPESIERGK</sequence>
<gene>
    <name evidence="2" type="ORF">COLO4_05319</name>
</gene>
<comment type="caution">
    <text evidence="2">The sequence shown here is derived from an EMBL/GenBank/DDBJ whole genome shotgun (WGS) entry which is preliminary data.</text>
</comment>
<dbReference type="AlphaFoldDB" id="A0A1R3KRA4"/>
<dbReference type="Proteomes" id="UP000187203">
    <property type="component" value="Unassembled WGS sequence"/>
</dbReference>
<keyword evidence="3" id="KW-1185">Reference proteome</keyword>
<accession>A0A1R3KRA4</accession>
<protein>
    <submittedName>
        <fullName evidence="2">Uncharacterized protein</fullName>
    </submittedName>
</protein>
<reference evidence="3" key="1">
    <citation type="submission" date="2013-09" db="EMBL/GenBank/DDBJ databases">
        <title>Corchorus olitorius genome sequencing.</title>
        <authorList>
            <person name="Alam M."/>
            <person name="Haque M.S."/>
            <person name="Islam M.S."/>
            <person name="Emdad E.M."/>
            <person name="Islam M.M."/>
            <person name="Ahmed B."/>
            <person name="Halim A."/>
            <person name="Hossen Q.M.M."/>
            <person name="Hossain M.Z."/>
            <person name="Ahmed R."/>
            <person name="Khan M.M."/>
            <person name="Islam R."/>
            <person name="Rashid M.M."/>
            <person name="Khan S.A."/>
            <person name="Rahman M.S."/>
            <person name="Alam M."/>
            <person name="Yahiya A.S."/>
            <person name="Khan M.S."/>
            <person name="Azam M.S."/>
            <person name="Haque T."/>
            <person name="Lashkar M.Z.H."/>
            <person name="Akhand A.I."/>
            <person name="Morshed G."/>
            <person name="Roy S."/>
            <person name="Uddin K.S."/>
            <person name="Rabeya T."/>
            <person name="Hossain A.S."/>
            <person name="Chowdhury A."/>
            <person name="Snigdha A.R."/>
            <person name="Mortoza M.S."/>
            <person name="Matin S.A."/>
            <person name="Hoque S.M.E."/>
            <person name="Islam M.K."/>
            <person name="Roy D.K."/>
            <person name="Haider R."/>
            <person name="Moosa M.M."/>
            <person name="Elias S.M."/>
            <person name="Hasan A.M."/>
            <person name="Jahan S."/>
            <person name="Shafiuddin M."/>
            <person name="Mahmood N."/>
            <person name="Shommy N.S."/>
        </authorList>
    </citation>
    <scope>NUCLEOTIDE SEQUENCE [LARGE SCALE GENOMIC DNA]</scope>
    <source>
        <strain evidence="3">cv. O-4</strain>
    </source>
</reference>
<evidence type="ECO:0000256" key="1">
    <source>
        <dbReference type="SAM" id="MobiDB-lite"/>
    </source>
</evidence>
<name>A0A1R3KRA4_9ROSI</name>
<evidence type="ECO:0000313" key="2">
    <source>
        <dbReference type="EMBL" id="OMP09594.1"/>
    </source>
</evidence>
<organism evidence="2 3">
    <name type="scientific">Corchorus olitorius</name>
    <dbReference type="NCBI Taxonomy" id="93759"/>
    <lineage>
        <taxon>Eukaryota</taxon>
        <taxon>Viridiplantae</taxon>
        <taxon>Streptophyta</taxon>
        <taxon>Embryophyta</taxon>
        <taxon>Tracheophyta</taxon>
        <taxon>Spermatophyta</taxon>
        <taxon>Magnoliopsida</taxon>
        <taxon>eudicotyledons</taxon>
        <taxon>Gunneridae</taxon>
        <taxon>Pentapetalae</taxon>
        <taxon>rosids</taxon>
        <taxon>malvids</taxon>
        <taxon>Malvales</taxon>
        <taxon>Malvaceae</taxon>
        <taxon>Grewioideae</taxon>
        <taxon>Apeibeae</taxon>
        <taxon>Corchorus</taxon>
    </lineage>
</organism>
<evidence type="ECO:0000313" key="3">
    <source>
        <dbReference type="Proteomes" id="UP000187203"/>
    </source>
</evidence>
<dbReference type="EMBL" id="AWUE01012301">
    <property type="protein sequence ID" value="OMP09594.1"/>
    <property type="molecule type" value="Genomic_DNA"/>
</dbReference>